<sequence length="740" mass="83890">MNQNISEALREKGIAEKMMISKDYISARDKLLKAQKLYAAIENIGSMLTVCDILSASSIKFPGCGIDYYWVLQLMPSSTCSDVKRRYEKLVTLLQPVRYKFPGTDLALKLIQDAFHVLTDQDKRSAFELKRGANWEGYGSFNAQALFCRGISNKEISTTAQSSSGFERDSSSQISCGSSGVTRMLSESNRSLGPNLLTCHSIDKQQNKVIFQEPSQFSDVMNAKGSNGADVTADCINSPTALHSTNWKGNLSRSSKSVGLKRPDQDFYNFENDRKRELFEAGQIWSAHYQADFQNYRYARVDSNSKTEVCVTWLKPVPISAGERRWCEAGLPVACGSFDLDQEMNDKVSWPMVSSHNCTWVHGVTDEQFQIYPKRGEIWALYKDWNLDEWAYSPETLKGCKFELVEMLSNFSKYSGADGAFLVKVDGFQSIFQRQTIGGNTVIVHIPPSNLYIFSHNVPAYRFTGGEIDKVVNGMFDLDQLALPDDMIQDNDIQKEPMEGNASSSSFTPVRQPTSLKSYSENQILNPSWLPNDFAIGQVWAVYCRKDYMPQKYVRINNVISESQVGVTFLEPQPTLDDEINWKKENRSIVCGTFKVSETSVILEMSQFSHLVKCQRSTTKPFYKIYPLKGEIWAMYRNWNKNWKHSDYDNYQCEVVEILSDFSEGNGVTIAKLGEVKGCLTFFHRQQYDGFDLTHVVSKTEMLAFSHQIPAFRVPGIGNYGIPESSWHLEPNALPPKHRT</sequence>
<protein>
    <recommendedName>
        <fullName evidence="2">J domain-containing protein</fullName>
    </recommendedName>
</protein>
<comment type="caution">
    <text evidence="3">The sequence shown here is derived from an EMBL/GenBank/DDBJ whole genome shotgun (WGS) entry which is preliminary data.</text>
</comment>
<evidence type="ECO:0000313" key="3">
    <source>
        <dbReference type="EMBL" id="KAK9278835.1"/>
    </source>
</evidence>
<proteinExistence type="predicted"/>
<dbReference type="Pfam" id="PF11926">
    <property type="entry name" value="DUF3444"/>
    <property type="match status" value="2"/>
</dbReference>
<dbReference type="InterPro" id="IPR024593">
    <property type="entry name" value="DUF3444"/>
</dbReference>
<reference evidence="3 4" key="1">
    <citation type="journal article" date="2024" name="Plant J.">
        <title>Genome sequences and population genomics reveal climatic adaptation and genomic divergence between two closely related sweetgum species.</title>
        <authorList>
            <person name="Xu W.Q."/>
            <person name="Ren C.Q."/>
            <person name="Zhang X.Y."/>
            <person name="Comes H.P."/>
            <person name="Liu X.H."/>
            <person name="Li Y.G."/>
            <person name="Kettle C.J."/>
            <person name="Jalonen R."/>
            <person name="Gaisberger H."/>
            <person name="Ma Y.Z."/>
            <person name="Qiu Y.X."/>
        </authorList>
    </citation>
    <scope>NUCLEOTIDE SEQUENCE [LARGE SCALE GENOMIC DNA]</scope>
    <source>
        <strain evidence="3">Hangzhou</strain>
    </source>
</reference>
<dbReference type="Proteomes" id="UP001415857">
    <property type="component" value="Unassembled WGS sequence"/>
</dbReference>
<keyword evidence="4" id="KW-1185">Reference proteome</keyword>
<dbReference type="PANTHER" id="PTHR47374:SF10">
    <property type="entry name" value="HEAT SHOCK N-TERMINAL DOMAIN-CONTAINING PROTEIN, PUTATIVE-RELATED"/>
    <property type="match status" value="1"/>
</dbReference>
<dbReference type="EMBL" id="JBBPBK010000009">
    <property type="protein sequence ID" value="KAK9278835.1"/>
    <property type="molecule type" value="Genomic_DNA"/>
</dbReference>
<dbReference type="AlphaFoldDB" id="A0AAP0RJM6"/>
<dbReference type="Pfam" id="PF00226">
    <property type="entry name" value="DnaJ"/>
    <property type="match status" value="1"/>
</dbReference>
<feature type="domain" description="J" evidence="2">
    <location>
        <begin position="67"/>
        <end position="131"/>
    </location>
</feature>
<dbReference type="PANTHER" id="PTHR47374">
    <property type="entry name" value="ENDOSOME ANTIGEN-LIKE PROTEIN, PUTATIVE (DUF3444)-RELATED"/>
    <property type="match status" value="1"/>
</dbReference>
<evidence type="ECO:0000313" key="4">
    <source>
        <dbReference type="Proteomes" id="UP001415857"/>
    </source>
</evidence>
<evidence type="ECO:0000259" key="2">
    <source>
        <dbReference type="PROSITE" id="PS50076"/>
    </source>
</evidence>
<feature type="region of interest" description="Disordered" evidence="1">
    <location>
        <begin position="160"/>
        <end position="179"/>
    </location>
</feature>
<organism evidence="3 4">
    <name type="scientific">Liquidambar formosana</name>
    <name type="common">Formosan gum</name>
    <dbReference type="NCBI Taxonomy" id="63359"/>
    <lineage>
        <taxon>Eukaryota</taxon>
        <taxon>Viridiplantae</taxon>
        <taxon>Streptophyta</taxon>
        <taxon>Embryophyta</taxon>
        <taxon>Tracheophyta</taxon>
        <taxon>Spermatophyta</taxon>
        <taxon>Magnoliopsida</taxon>
        <taxon>eudicotyledons</taxon>
        <taxon>Gunneridae</taxon>
        <taxon>Pentapetalae</taxon>
        <taxon>Saxifragales</taxon>
        <taxon>Altingiaceae</taxon>
        <taxon>Liquidambar</taxon>
    </lineage>
</organism>
<dbReference type="InterPro" id="IPR036869">
    <property type="entry name" value="J_dom_sf"/>
</dbReference>
<name>A0AAP0RJM6_LIQFO</name>
<dbReference type="PROSITE" id="PS50076">
    <property type="entry name" value="DNAJ_2"/>
    <property type="match status" value="1"/>
</dbReference>
<dbReference type="Gene3D" id="1.10.287.110">
    <property type="entry name" value="DnaJ domain"/>
    <property type="match status" value="1"/>
</dbReference>
<dbReference type="InterPro" id="IPR001623">
    <property type="entry name" value="DnaJ_domain"/>
</dbReference>
<dbReference type="SUPFAM" id="SSF46565">
    <property type="entry name" value="Chaperone J-domain"/>
    <property type="match status" value="1"/>
</dbReference>
<gene>
    <name evidence="3" type="ORF">L1049_028414</name>
</gene>
<evidence type="ECO:0000256" key="1">
    <source>
        <dbReference type="SAM" id="MobiDB-lite"/>
    </source>
</evidence>
<accession>A0AAP0RJM6</accession>